<evidence type="ECO:0000256" key="2">
    <source>
        <dbReference type="ARBA" id="ARBA00022723"/>
    </source>
</evidence>
<dbReference type="NCBIfam" id="TIGR02603">
    <property type="entry name" value="CxxCH_TIGR02603"/>
    <property type="match status" value="1"/>
</dbReference>
<keyword evidence="5" id="KW-0732">Signal</keyword>
<dbReference type="Pfam" id="PF00034">
    <property type="entry name" value="Cytochrom_C"/>
    <property type="match status" value="1"/>
</dbReference>
<dbReference type="PANTHER" id="PTHR33546:SF1">
    <property type="entry name" value="LARGE, MULTIFUNCTIONAL SECRETED PROTEIN"/>
    <property type="match status" value="1"/>
</dbReference>
<evidence type="ECO:0000256" key="5">
    <source>
        <dbReference type="SAM" id="SignalP"/>
    </source>
</evidence>
<dbReference type="PANTHER" id="PTHR33546">
    <property type="entry name" value="LARGE, MULTIFUNCTIONAL SECRETED PROTEIN-RELATED"/>
    <property type="match status" value="1"/>
</dbReference>
<accession>L0DJV1</accession>
<keyword evidence="8" id="KW-1185">Reference proteome</keyword>
<feature type="chain" id="PRO_5003940211" evidence="5">
    <location>
        <begin position="20"/>
        <end position="991"/>
    </location>
</feature>
<dbReference type="eggNOG" id="COG1413">
    <property type="taxonomic scope" value="Bacteria"/>
</dbReference>
<keyword evidence="3 4" id="KW-0408">Iron</keyword>
<dbReference type="Gene3D" id="2.120.10.30">
    <property type="entry name" value="TolB, C-terminal domain"/>
    <property type="match status" value="1"/>
</dbReference>
<dbReference type="RefSeq" id="WP_015248025.1">
    <property type="nucleotide sequence ID" value="NC_019892.1"/>
</dbReference>
<evidence type="ECO:0000256" key="3">
    <source>
        <dbReference type="ARBA" id="ARBA00023004"/>
    </source>
</evidence>
<evidence type="ECO:0000313" key="7">
    <source>
        <dbReference type="EMBL" id="AGA28911.1"/>
    </source>
</evidence>
<gene>
    <name evidence="7" type="ordered locus">Sinac_4740</name>
</gene>
<dbReference type="InterPro" id="IPR036909">
    <property type="entry name" value="Cyt_c-like_dom_sf"/>
</dbReference>
<dbReference type="HOGENOM" id="CLU_004500_1_0_0"/>
<dbReference type="InterPro" id="IPR016024">
    <property type="entry name" value="ARM-type_fold"/>
</dbReference>
<dbReference type="eggNOG" id="COG3474">
    <property type="taxonomic scope" value="Bacteria"/>
</dbReference>
<feature type="signal peptide" evidence="5">
    <location>
        <begin position="1"/>
        <end position="19"/>
    </location>
</feature>
<dbReference type="SUPFAM" id="SSF48371">
    <property type="entry name" value="ARM repeat"/>
    <property type="match status" value="1"/>
</dbReference>
<feature type="domain" description="Cytochrome c" evidence="6">
    <location>
        <begin position="857"/>
        <end position="990"/>
    </location>
</feature>
<dbReference type="GO" id="GO:0046872">
    <property type="term" value="F:metal ion binding"/>
    <property type="evidence" value="ECO:0007669"/>
    <property type="project" value="UniProtKB-KW"/>
</dbReference>
<reference evidence="7 8" key="1">
    <citation type="submission" date="2012-02" db="EMBL/GenBank/DDBJ databases">
        <title>Complete sequence of chromosome of Singulisphaera acidiphila DSM 18658.</title>
        <authorList>
            <consortium name="US DOE Joint Genome Institute (JGI-PGF)"/>
            <person name="Lucas S."/>
            <person name="Copeland A."/>
            <person name="Lapidus A."/>
            <person name="Glavina del Rio T."/>
            <person name="Dalin E."/>
            <person name="Tice H."/>
            <person name="Bruce D."/>
            <person name="Goodwin L."/>
            <person name="Pitluck S."/>
            <person name="Peters L."/>
            <person name="Ovchinnikova G."/>
            <person name="Chertkov O."/>
            <person name="Kyrpides N."/>
            <person name="Mavromatis K."/>
            <person name="Ivanova N."/>
            <person name="Brettin T."/>
            <person name="Detter J.C."/>
            <person name="Han C."/>
            <person name="Larimer F."/>
            <person name="Land M."/>
            <person name="Hauser L."/>
            <person name="Markowitz V."/>
            <person name="Cheng J.-F."/>
            <person name="Hugenholtz P."/>
            <person name="Woyke T."/>
            <person name="Wu D."/>
            <person name="Tindall B."/>
            <person name="Pomrenke H."/>
            <person name="Brambilla E."/>
            <person name="Klenk H.-P."/>
            <person name="Eisen J.A."/>
        </authorList>
    </citation>
    <scope>NUCLEOTIDE SEQUENCE [LARGE SCALE GENOMIC DNA]</scope>
    <source>
        <strain evidence="8">ATCC BAA-1392 / DSM 18658 / VKM B-2454 / MOB10</strain>
    </source>
</reference>
<dbReference type="InterPro" id="IPR011042">
    <property type="entry name" value="6-blade_b-propeller_TolB-like"/>
</dbReference>
<dbReference type="eggNOG" id="COG2133">
    <property type="taxonomic scope" value="Bacteria"/>
</dbReference>
<name>L0DJV1_SINAD</name>
<dbReference type="PROSITE" id="PS51007">
    <property type="entry name" value="CYTC"/>
    <property type="match status" value="1"/>
</dbReference>
<proteinExistence type="predicted"/>
<dbReference type="InterPro" id="IPR013428">
    <property type="entry name" value="Membrane-bound_put_N"/>
</dbReference>
<dbReference type="NCBIfam" id="TIGR02604">
    <property type="entry name" value="Piru_Ver_Nterm"/>
    <property type="match status" value="1"/>
</dbReference>
<dbReference type="Gene3D" id="1.10.760.10">
    <property type="entry name" value="Cytochrome c-like domain"/>
    <property type="match status" value="1"/>
</dbReference>
<evidence type="ECO:0000259" key="6">
    <source>
        <dbReference type="PROSITE" id="PS51007"/>
    </source>
</evidence>
<dbReference type="GO" id="GO:0009055">
    <property type="term" value="F:electron transfer activity"/>
    <property type="evidence" value="ECO:0007669"/>
    <property type="project" value="InterPro"/>
</dbReference>
<organism evidence="7 8">
    <name type="scientific">Singulisphaera acidiphila (strain ATCC BAA-1392 / DSM 18658 / VKM B-2454 / MOB10)</name>
    <dbReference type="NCBI Taxonomy" id="886293"/>
    <lineage>
        <taxon>Bacteria</taxon>
        <taxon>Pseudomonadati</taxon>
        <taxon>Planctomycetota</taxon>
        <taxon>Planctomycetia</taxon>
        <taxon>Isosphaerales</taxon>
        <taxon>Isosphaeraceae</taxon>
        <taxon>Singulisphaera</taxon>
    </lineage>
</organism>
<dbReference type="InterPro" id="IPR055557">
    <property type="entry name" value="DUF7133"/>
</dbReference>
<protein>
    <submittedName>
        <fullName evidence="7">Putative membrane-bound dehydrogenase</fullName>
    </submittedName>
</protein>
<dbReference type="InterPro" id="IPR011989">
    <property type="entry name" value="ARM-like"/>
</dbReference>
<dbReference type="AlphaFoldDB" id="L0DJV1"/>
<dbReference type="STRING" id="886293.Sinac_4740"/>
<keyword evidence="1 4" id="KW-0349">Heme</keyword>
<dbReference type="SUPFAM" id="SSF50952">
    <property type="entry name" value="Soluble quinoprotein glucose dehydrogenase"/>
    <property type="match status" value="1"/>
</dbReference>
<dbReference type="Pfam" id="PF13646">
    <property type="entry name" value="HEAT_2"/>
    <property type="match status" value="1"/>
</dbReference>
<dbReference type="Pfam" id="PF23500">
    <property type="entry name" value="DUF7133"/>
    <property type="match status" value="1"/>
</dbReference>
<dbReference type="InterPro" id="IPR009056">
    <property type="entry name" value="Cyt_c-like_dom"/>
</dbReference>
<dbReference type="EMBL" id="CP003364">
    <property type="protein sequence ID" value="AGA28911.1"/>
    <property type="molecule type" value="Genomic_DNA"/>
</dbReference>
<dbReference type="KEGG" id="saci:Sinac_4740"/>
<keyword evidence="2 4" id="KW-0479">Metal-binding</keyword>
<sequence length="991" mass="108848">MKRPFLTVLLLLPAFSALGAEAPLPRTKPLEPAEALKSFRVLDGFQLDLLAAEPLVMDPVAAAYDEDGRLFVVEMSDYPHVDPKNDKPFAENAGDPPIGRVRLLIDRDGDGRFDEGHIFADKLSWPTGLAVWKGGLFVAATPDLWYLRDNDGDHRADERRRVFTGFRKYNVQAVMNNLQWGLDHQIYGAGSSNGGKIHPAGSDKAAGVDILRKDFQFDPRSDQFEAISGGARFGNTFDDWGNRFLCDIRNPAQHVVLPARDMARNPFLPVPRALNDSADAGDAINLFRISAPEPWRELRARRWAAVGKAMPRSELVGAGYLTSSSGVTDYRGDAYPESFRGNLFLGEVANNLIHRMAVEPQGVTFRARRADQNAEFLASTDTWFRPVNFVNAPDGTLHVLDMYRETIEHPWSIPDDIRALLDLRSGEDRGRIYRLAPPQFQRRDTPRLSQATIPELVHLLEHPNAWHRDTAHRLLYERQDKGAIPLLKPLSRDAKDPRTRMHALYSLAGLDALADDDLKAAALDLSSHVREHAVRLAKPKLSESPSLRAEVLRLAADPDLRVRFEVALALGEFPGDDAATGLATIARRDAADPWVRTAILSAAIANPAGLFERLWSDRPFAASAEGLSLLRPLALVVGARAQPDEIGRLLDTLATGAPDEAGIEVALGFGDGIARTKRRLSELRTNASPTAIAWLDRLFQDAATRAPDTTIPAEQRVKAITLLGRGDFEAARTILPPLLDPHQPLDVQGAALRALAGFDRPEVADLLLAPWKGYTPPLRSEVVGFLLGRRIWIPPLLNAVKRGIVPVGQIPPTRRALLLQDSDPAILEQAQALLGAEAPGPRTEAIAKYKGALDRPGDPGRGKTVFERECFACHKLGERGHAVGPNLAGVRKRTPDEILVNILDPNREVSPEFLEYSVALDDGRVVTGLVASETPSGVTLRAREGVEQTILRRNVEEIASTGKSLMPEGLEKTVNPAEMADLIAFLLRIQD</sequence>
<dbReference type="Proteomes" id="UP000010798">
    <property type="component" value="Chromosome"/>
</dbReference>
<dbReference type="SUPFAM" id="SSF46626">
    <property type="entry name" value="Cytochrome c"/>
    <property type="match status" value="1"/>
</dbReference>
<evidence type="ECO:0000313" key="8">
    <source>
        <dbReference type="Proteomes" id="UP000010798"/>
    </source>
</evidence>
<evidence type="ECO:0000256" key="4">
    <source>
        <dbReference type="PROSITE-ProRule" id="PRU00433"/>
    </source>
</evidence>
<dbReference type="GO" id="GO:0020037">
    <property type="term" value="F:heme binding"/>
    <property type="evidence" value="ECO:0007669"/>
    <property type="project" value="InterPro"/>
</dbReference>
<dbReference type="InterPro" id="IPR011041">
    <property type="entry name" value="Quinoprot_gluc/sorb_DH_b-prop"/>
</dbReference>
<dbReference type="Gene3D" id="1.25.10.10">
    <property type="entry name" value="Leucine-rich Repeat Variant"/>
    <property type="match status" value="1"/>
</dbReference>
<evidence type="ECO:0000256" key="1">
    <source>
        <dbReference type="ARBA" id="ARBA00022617"/>
    </source>
</evidence>
<dbReference type="InterPro" id="IPR013427">
    <property type="entry name" value="Haem-bd_dom_put"/>
</dbReference>